<proteinExistence type="inferred from homology"/>
<dbReference type="Proteomes" id="UP000000268">
    <property type="component" value="Chromosome"/>
</dbReference>
<evidence type="ECO:0000256" key="7">
    <source>
        <dbReference type="ARBA" id="ARBA00023277"/>
    </source>
</evidence>
<feature type="domain" description="GH10" evidence="10">
    <location>
        <begin position="209"/>
        <end position="523"/>
    </location>
</feature>
<dbReference type="InterPro" id="IPR006311">
    <property type="entry name" value="TAT_signal"/>
</dbReference>
<gene>
    <name evidence="11" type="ordered locus">AM1_3536</name>
</gene>
<sequence length="532" mass="60242">MAAIDRRQFLTLTGGTAALLALGASPSEQSKAKVPALTNRIKLQAWTSTGKPMPAKVFNQTLFLTLGDEPMPNPPRQVDSGVLWTTTPSVPFAIVLYLAVKGFGKVALYADNQGQGYTPADFPLNLNLACAESRIHRVRTAIATWQQQGFECSAPITEQLQLAEAYLQQAQAASSPKAMAALTNDSLRESLWAGESAVFAHAQHQINQRGHRPDFLFGCNFFRHPTAGDDYDRRFKQLFNFATLPFYWRSFEPEAGKPNFAKTDEMVNWLEAEGITPKGHPLVWFHGAGLPAWARDKPYAELQDLLRQRVQEITRRYGNRIPYYDIINEAHDIDWANTLNYSAEQQREMTQLATLATAKGYPNAKRIINTCCQWAEYIPKGPRQPPLQSAYQYLQTCLETDIPFEIIGMQLYYPNQDMFEINRLLERFSQLGKPIHITELGVSSNTTRAENTPFPNPPGLWHAPWTENIQADWVEQFYTLCYSKSYIQAVTWWDLADGSFWPHGGLLRSDFSPKLAYLRLNTLQKRWLALGA</sequence>
<dbReference type="RefSeq" id="WP_012163922.1">
    <property type="nucleotide sequence ID" value="NC_009925.1"/>
</dbReference>
<evidence type="ECO:0000313" key="12">
    <source>
        <dbReference type="Proteomes" id="UP000000268"/>
    </source>
</evidence>
<dbReference type="KEGG" id="amr:AM1_3536"/>
<dbReference type="Gene3D" id="3.20.20.80">
    <property type="entry name" value="Glycosidases"/>
    <property type="match status" value="1"/>
</dbReference>
<evidence type="ECO:0000313" key="11">
    <source>
        <dbReference type="EMBL" id="ABW28526.1"/>
    </source>
</evidence>
<dbReference type="GO" id="GO:0031176">
    <property type="term" value="F:endo-1,4-beta-xylanase activity"/>
    <property type="evidence" value="ECO:0007669"/>
    <property type="project" value="UniProtKB-EC"/>
</dbReference>
<evidence type="ECO:0000256" key="6">
    <source>
        <dbReference type="ARBA" id="ARBA00022801"/>
    </source>
</evidence>
<dbReference type="EC" id="3.2.1.8" evidence="3"/>
<dbReference type="SUPFAM" id="SSF51445">
    <property type="entry name" value="(Trans)glycosidases"/>
    <property type="match status" value="1"/>
</dbReference>
<comment type="similarity">
    <text evidence="2">Belongs to the glycosyl hydrolase 10 (cellulase F) family.</text>
</comment>
<organism evidence="11 12">
    <name type="scientific">Acaryochloris marina (strain MBIC 11017)</name>
    <dbReference type="NCBI Taxonomy" id="329726"/>
    <lineage>
        <taxon>Bacteria</taxon>
        <taxon>Bacillati</taxon>
        <taxon>Cyanobacteriota</taxon>
        <taxon>Cyanophyceae</taxon>
        <taxon>Acaryochloridales</taxon>
        <taxon>Acaryochloridaceae</taxon>
        <taxon>Acaryochloris</taxon>
    </lineage>
</organism>
<evidence type="ECO:0000256" key="5">
    <source>
        <dbReference type="ARBA" id="ARBA00022729"/>
    </source>
</evidence>
<evidence type="ECO:0000256" key="4">
    <source>
        <dbReference type="ARBA" id="ARBA00022651"/>
    </source>
</evidence>
<dbReference type="STRING" id="329726.AM1_3536"/>
<dbReference type="PANTHER" id="PTHR31490">
    <property type="entry name" value="GLYCOSYL HYDROLASE"/>
    <property type="match status" value="1"/>
</dbReference>
<comment type="catalytic activity">
    <reaction evidence="1">
        <text>Endohydrolysis of (1-&gt;4)-beta-D-xylosidic linkages in xylans.</text>
        <dbReference type="EC" id="3.2.1.8"/>
    </reaction>
</comment>
<dbReference type="Pfam" id="PF00331">
    <property type="entry name" value="Glyco_hydro_10"/>
    <property type="match status" value="1"/>
</dbReference>
<dbReference type="CAZy" id="GH10">
    <property type="family name" value="Glycoside Hydrolase Family 10"/>
</dbReference>
<dbReference type="InterPro" id="IPR044846">
    <property type="entry name" value="GH10"/>
</dbReference>
<evidence type="ECO:0000256" key="9">
    <source>
        <dbReference type="ARBA" id="ARBA00023326"/>
    </source>
</evidence>
<dbReference type="GO" id="GO:0045493">
    <property type="term" value="P:xylan catabolic process"/>
    <property type="evidence" value="ECO:0007669"/>
    <property type="project" value="UniProtKB-KW"/>
</dbReference>
<dbReference type="PROSITE" id="PS51760">
    <property type="entry name" value="GH10_2"/>
    <property type="match status" value="1"/>
</dbReference>
<evidence type="ECO:0000259" key="10">
    <source>
        <dbReference type="PROSITE" id="PS51760"/>
    </source>
</evidence>
<evidence type="ECO:0000256" key="8">
    <source>
        <dbReference type="ARBA" id="ARBA00023295"/>
    </source>
</evidence>
<dbReference type="SMART" id="SM00633">
    <property type="entry name" value="Glyco_10"/>
    <property type="match status" value="1"/>
</dbReference>
<evidence type="ECO:0000256" key="2">
    <source>
        <dbReference type="ARBA" id="ARBA00007495"/>
    </source>
</evidence>
<dbReference type="HOGENOM" id="CLU_522468_0_0_3"/>
<evidence type="ECO:0000256" key="1">
    <source>
        <dbReference type="ARBA" id="ARBA00000681"/>
    </source>
</evidence>
<keyword evidence="4 11" id="KW-0858">Xylan degradation</keyword>
<keyword evidence="9" id="KW-0624">Polysaccharide degradation</keyword>
<dbReference type="PROSITE" id="PS51318">
    <property type="entry name" value="TAT"/>
    <property type="match status" value="1"/>
</dbReference>
<keyword evidence="6 11" id="KW-0378">Hydrolase</keyword>
<dbReference type="eggNOG" id="COG3693">
    <property type="taxonomic scope" value="Bacteria"/>
</dbReference>
<keyword evidence="8 11" id="KW-0326">Glycosidase</keyword>
<reference evidence="11 12" key="1">
    <citation type="journal article" date="2008" name="Proc. Natl. Acad. Sci. U.S.A.">
        <title>Niche adaptation and genome expansion in the chlorophyll d-producing cyanobacterium Acaryochloris marina.</title>
        <authorList>
            <person name="Swingley W.D."/>
            <person name="Chen M."/>
            <person name="Cheung P.C."/>
            <person name="Conrad A.L."/>
            <person name="Dejesa L.C."/>
            <person name="Hao J."/>
            <person name="Honchak B.M."/>
            <person name="Karbach L.E."/>
            <person name="Kurdoglu A."/>
            <person name="Lahiri S."/>
            <person name="Mastrian S.D."/>
            <person name="Miyashita H."/>
            <person name="Page L."/>
            <person name="Ramakrishna P."/>
            <person name="Satoh S."/>
            <person name="Sattley W.M."/>
            <person name="Shimada Y."/>
            <person name="Taylor H.L."/>
            <person name="Tomo T."/>
            <person name="Tsuchiya T."/>
            <person name="Wang Z.T."/>
            <person name="Raymond J."/>
            <person name="Mimuro M."/>
            <person name="Blankenship R.E."/>
            <person name="Touchman J.W."/>
        </authorList>
    </citation>
    <scope>NUCLEOTIDE SEQUENCE [LARGE SCALE GENOMIC DNA]</scope>
    <source>
        <strain evidence="12">MBIC 11017</strain>
    </source>
</reference>
<dbReference type="InterPro" id="IPR001000">
    <property type="entry name" value="GH10_dom"/>
</dbReference>
<protein>
    <recommendedName>
        <fullName evidence="3">endo-1,4-beta-xylanase</fullName>
        <ecNumber evidence="3">3.2.1.8</ecNumber>
    </recommendedName>
</protein>
<accession>B0C274</accession>
<dbReference type="PANTHER" id="PTHR31490:SF88">
    <property type="entry name" value="BETA-XYLANASE"/>
    <property type="match status" value="1"/>
</dbReference>
<dbReference type="InterPro" id="IPR017853">
    <property type="entry name" value="GH"/>
</dbReference>
<dbReference type="SMR" id="B0C274"/>
<dbReference type="OrthoDB" id="9809277at2"/>
<keyword evidence="12" id="KW-1185">Reference proteome</keyword>
<keyword evidence="5" id="KW-0732">Signal</keyword>
<dbReference type="EMBL" id="CP000828">
    <property type="protein sequence ID" value="ABW28526.1"/>
    <property type="molecule type" value="Genomic_DNA"/>
</dbReference>
<dbReference type="AlphaFoldDB" id="B0C274"/>
<keyword evidence="7" id="KW-0119">Carbohydrate metabolism</keyword>
<name>B0C274_ACAM1</name>
<evidence type="ECO:0000256" key="3">
    <source>
        <dbReference type="ARBA" id="ARBA00012590"/>
    </source>
</evidence>